<keyword evidence="7" id="KW-1185">Reference proteome</keyword>
<keyword evidence="2" id="KW-0805">Transcription regulation</keyword>
<dbReference type="Proteomes" id="UP000501408">
    <property type="component" value="Chromosome 2"/>
</dbReference>
<sequence>MLDHLQQIVVLATVAQEQHFTRAAERLGISKSQVSKQVRYLEDRLGVQLVQRNTRSVSLTEIGAQYADYGAQLMATLDEAEAMVAGYRDEVTGKLRIGVAQSFGNTLITRSFATFRQKYPALDLDITLFDHRPNLVEEGYDCWVAIHEQPPEGMVARKLADCQFKLVASPDYLARQGTPSQLSDLRHHDCITYQSRERSYDKWPFNKAGNEQVVRVSGRYNINNAPAVLEAVKAGMGIAYLATYLLDDELQKGELVEILPDWRPCLALPIYIVYPRRKHLAPKVREFIDFMLEEVGDPPVWDRLHASNK</sequence>
<dbReference type="InterPro" id="IPR005119">
    <property type="entry name" value="LysR_subst-bd"/>
</dbReference>
<organism evidence="6 7">
    <name type="scientific">Salinivibrio costicola</name>
    <name type="common">Vibrio costicola</name>
    <dbReference type="NCBI Taxonomy" id="51367"/>
    <lineage>
        <taxon>Bacteria</taxon>
        <taxon>Pseudomonadati</taxon>
        <taxon>Pseudomonadota</taxon>
        <taxon>Gammaproteobacteria</taxon>
        <taxon>Vibrionales</taxon>
        <taxon>Vibrionaceae</taxon>
        <taxon>Salinivibrio</taxon>
    </lineage>
</organism>
<evidence type="ECO:0000256" key="1">
    <source>
        <dbReference type="ARBA" id="ARBA00009437"/>
    </source>
</evidence>
<evidence type="ECO:0000256" key="3">
    <source>
        <dbReference type="ARBA" id="ARBA00023125"/>
    </source>
</evidence>
<feature type="domain" description="HTH lysR-type" evidence="5">
    <location>
        <begin position="1"/>
        <end position="60"/>
    </location>
</feature>
<dbReference type="Pfam" id="PF03466">
    <property type="entry name" value="LysR_substrate"/>
    <property type="match status" value="1"/>
</dbReference>
<dbReference type="EMBL" id="CP050267">
    <property type="protein sequence ID" value="QIR07542.1"/>
    <property type="molecule type" value="Genomic_DNA"/>
</dbReference>
<dbReference type="SUPFAM" id="SSF46785">
    <property type="entry name" value="Winged helix' DNA-binding domain"/>
    <property type="match status" value="1"/>
</dbReference>
<keyword evidence="3" id="KW-0238">DNA-binding</keyword>
<dbReference type="InterPro" id="IPR036390">
    <property type="entry name" value="WH_DNA-bd_sf"/>
</dbReference>
<evidence type="ECO:0000259" key="5">
    <source>
        <dbReference type="PROSITE" id="PS50931"/>
    </source>
</evidence>
<proteinExistence type="inferred from homology"/>
<dbReference type="PANTHER" id="PTHR30537">
    <property type="entry name" value="HTH-TYPE TRANSCRIPTIONAL REGULATOR"/>
    <property type="match status" value="1"/>
</dbReference>
<name>A0ABX6K7N5_SALCS</name>
<dbReference type="Gene3D" id="3.40.190.290">
    <property type="match status" value="1"/>
</dbReference>
<dbReference type="PROSITE" id="PS50931">
    <property type="entry name" value="HTH_LYSR"/>
    <property type="match status" value="1"/>
</dbReference>
<dbReference type="RefSeq" id="WP_096632594.1">
    <property type="nucleotide sequence ID" value="NZ_CP050267.1"/>
</dbReference>
<evidence type="ECO:0000313" key="6">
    <source>
        <dbReference type="EMBL" id="QIR07542.1"/>
    </source>
</evidence>
<dbReference type="PANTHER" id="PTHR30537:SF14">
    <property type="entry name" value="TRANSCRIPTIONAL REGULATOR LYSR FAMILY"/>
    <property type="match status" value="1"/>
</dbReference>
<comment type="similarity">
    <text evidence="1">Belongs to the LysR transcriptional regulatory family.</text>
</comment>
<dbReference type="Pfam" id="PF00126">
    <property type="entry name" value="HTH_1"/>
    <property type="match status" value="1"/>
</dbReference>
<reference evidence="6 7" key="1">
    <citation type="submission" date="2020-03" db="EMBL/GenBank/DDBJ databases">
        <title>Genome mining reveals the biosynthetic pathways of PHA and ectoines of the halophilic strain Salinivibrio costicola M318 isolated from fermented shrimp paste.</title>
        <authorList>
            <person name="Doan T.V."/>
            <person name="Tran L.T."/>
            <person name="Trieu T.A."/>
            <person name="Nguyen Q.V."/>
            <person name="Quach T.N."/>
            <person name="Phi T.Q."/>
            <person name="Kumar S."/>
        </authorList>
    </citation>
    <scope>NUCLEOTIDE SEQUENCE [LARGE SCALE GENOMIC DNA]</scope>
    <source>
        <strain evidence="6 7">M318</strain>
    </source>
</reference>
<dbReference type="Gene3D" id="1.10.10.10">
    <property type="entry name" value="Winged helix-like DNA-binding domain superfamily/Winged helix DNA-binding domain"/>
    <property type="match status" value="1"/>
</dbReference>
<gene>
    <name evidence="6" type="ORF">HBA18_14070</name>
</gene>
<dbReference type="InterPro" id="IPR058163">
    <property type="entry name" value="LysR-type_TF_proteobact-type"/>
</dbReference>
<dbReference type="InterPro" id="IPR036388">
    <property type="entry name" value="WH-like_DNA-bd_sf"/>
</dbReference>
<keyword evidence="4" id="KW-0804">Transcription</keyword>
<dbReference type="PRINTS" id="PR00039">
    <property type="entry name" value="HTHLYSR"/>
</dbReference>
<evidence type="ECO:0000256" key="4">
    <source>
        <dbReference type="ARBA" id="ARBA00023163"/>
    </source>
</evidence>
<accession>A0ABX6K7N5</accession>
<evidence type="ECO:0000313" key="7">
    <source>
        <dbReference type="Proteomes" id="UP000501408"/>
    </source>
</evidence>
<dbReference type="InterPro" id="IPR000847">
    <property type="entry name" value="LysR_HTH_N"/>
</dbReference>
<evidence type="ECO:0000256" key="2">
    <source>
        <dbReference type="ARBA" id="ARBA00023015"/>
    </source>
</evidence>
<protein>
    <submittedName>
        <fullName evidence="6">LysR family transcriptional regulator</fullName>
    </submittedName>
</protein>
<dbReference type="SUPFAM" id="SSF53850">
    <property type="entry name" value="Periplasmic binding protein-like II"/>
    <property type="match status" value="1"/>
</dbReference>
<dbReference type="CDD" id="cd08422">
    <property type="entry name" value="PBP2_CrgA_like"/>
    <property type="match status" value="1"/>
</dbReference>